<dbReference type="PROSITE" id="PS00211">
    <property type="entry name" value="ABC_TRANSPORTER_1"/>
    <property type="match status" value="1"/>
</dbReference>
<dbReference type="InterPro" id="IPR027417">
    <property type="entry name" value="P-loop_NTPase"/>
</dbReference>
<evidence type="ECO:0000256" key="3">
    <source>
        <dbReference type="ARBA" id="ARBA00022840"/>
    </source>
</evidence>
<evidence type="ECO:0000313" key="5">
    <source>
        <dbReference type="EMBL" id="MCQ9210851.1"/>
    </source>
</evidence>
<evidence type="ECO:0000256" key="2">
    <source>
        <dbReference type="ARBA" id="ARBA00022741"/>
    </source>
</evidence>
<dbReference type="InterPro" id="IPR019895">
    <property type="entry name" value="L_ocin_972_ABC"/>
</dbReference>
<proteinExistence type="predicted"/>
<keyword evidence="3 5" id="KW-0067">ATP-binding</keyword>
<keyword evidence="2" id="KW-0547">Nucleotide-binding</keyword>
<dbReference type="PANTHER" id="PTHR42781">
    <property type="entry name" value="SPERMIDINE/PUTRESCINE IMPORT ATP-BINDING PROTEIN POTA"/>
    <property type="match status" value="1"/>
</dbReference>
<accession>A0ABT1WQM2</accession>
<protein>
    <submittedName>
        <fullName evidence="5">ABC transporter ATP-binding protein</fullName>
    </submittedName>
</protein>
<dbReference type="GO" id="GO:0005524">
    <property type="term" value="F:ATP binding"/>
    <property type="evidence" value="ECO:0007669"/>
    <property type="project" value="UniProtKB-KW"/>
</dbReference>
<dbReference type="EMBL" id="JANHNZ010000016">
    <property type="protein sequence ID" value="MCQ9210851.1"/>
    <property type="molecule type" value="Genomic_DNA"/>
</dbReference>
<evidence type="ECO:0000313" key="6">
    <source>
        <dbReference type="Proteomes" id="UP001059480"/>
    </source>
</evidence>
<dbReference type="RefSeq" id="WP_256945967.1">
    <property type="nucleotide sequence ID" value="NZ_JANHNZ010000016.1"/>
</dbReference>
<keyword evidence="6" id="KW-1185">Reference proteome</keyword>
<evidence type="ECO:0000256" key="1">
    <source>
        <dbReference type="ARBA" id="ARBA00022448"/>
    </source>
</evidence>
<reference evidence="5" key="1">
    <citation type="submission" date="2022-07" db="EMBL/GenBank/DDBJ databases">
        <authorList>
            <person name="Jung M.-Y."/>
            <person name="Lee M."/>
        </authorList>
    </citation>
    <scope>NUCLEOTIDE SEQUENCE</scope>
    <source>
        <strain evidence="5">S8</strain>
    </source>
</reference>
<comment type="caution">
    <text evidence="5">The sequence shown here is derived from an EMBL/GenBank/DDBJ whole genome shotgun (WGS) entry which is preliminary data.</text>
</comment>
<dbReference type="SMART" id="SM00382">
    <property type="entry name" value="AAA"/>
    <property type="match status" value="1"/>
</dbReference>
<gene>
    <name evidence="5" type="ORF">NPA36_09920</name>
</gene>
<evidence type="ECO:0000259" key="4">
    <source>
        <dbReference type="PROSITE" id="PS50893"/>
    </source>
</evidence>
<dbReference type="PROSITE" id="PS50893">
    <property type="entry name" value="ABC_TRANSPORTER_2"/>
    <property type="match status" value="1"/>
</dbReference>
<organism evidence="5 6">
    <name type="scientific">Granulicatella seriolae</name>
    <dbReference type="NCBI Taxonomy" id="2967226"/>
    <lineage>
        <taxon>Bacteria</taxon>
        <taxon>Bacillati</taxon>
        <taxon>Bacillota</taxon>
        <taxon>Bacilli</taxon>
        <taxon>Lactobacillales</taxon>
        <taxon>Carnobacteriaceae</taxon>
        <taxon>Granulicatella</taxon>
    </lineage>
</organism>
<dbReference type="NCBIfam" id="TIGR03608">
    <property type="entry name" value="L_ocin_972_ABC"/>
    <property type="match status" value="1"/>
</dbReference>
<feature type="domain" description="ABC transporter" evidence="4">
    <location>
        <begin position="2"/>
        <end position="209"/>
    </location>
</feature>
<dbReference type="InterPro" id="IPR003439">
    <property type="entry name" value="ABC_transporter-like_ATP-bd"/>
</dbReference>
<keyword evidence="1" id="KW-0813">Transport</keyword>
<dbReference type="SUPFAM" id="SSF52540">
    <property type="entry name" value="P-loop containing nucleoside triphosphate hydrolases"/>
    <property type="match status" value="1"/>
</dbReference>
<reference evidence="5" key="3">
    <citation type="journal article" date="2023" name="Microbiol. Resour. Announc.">
        <title>Draft Genome Sequence of Granulicatella sp. Strain S8, Isolated from a Marine Fish, Seriola quinqueradiata.</title>
        <authorList>
            <person name="Lee M."/>
            <person name="Farooq A."/>
            <person name="Jeong J.B."/>
            <person name="Jung M.Y."/>
        </authorList>
    </citation>
    <scope>NUCLEOTIDE SEQUENCE</scope>
    <source>
        <strain evidence="5">S8</strain>
    </source>
</reference>
<sequence length="210" mass="23616">MIHIKNFNKRFGHKIVFEDFNLEINEGDMVAIMGPSGSGKTTLLNTIGLIEPIEEGEYQLFQQAAPKINSKQANKMIRENISYLFQNFALVDNFTIHENLMMALRYVKKTRQEKEALIDDALKMVGLDNYQTLKVFEISGGEQQRVAIARCLLKPSKVILADEPTGSLDSKNRDEILAILKQLNADGKTIIMVTHDSKVAESSHYTVSLG</sequence>
<name>A0ABT1WQM2_9LACT</name>
<dbReference type="InterPro" id="IPR050093">
    <property type="entry name" value="ABC_SmlMolc_Importer"/>
</dbReference>
<dbReference type="PANTHER" id="PTHR42781:SF9">
    <property type="entry name" value="AMINO ACID ABC TRANSPORTER, ATP-BINDING PROTEIN-RELATED"/>
    <property type="match status" value="1"/>
</dbReference>
<dbReference type="Pfam" id="PF00005">
    <property type="entry name" value="ABC_tran"/>
    <property type="match status" value="1"/>
</dbReference>
<dbReference type="InterPro" id="IPR003593">
    <property type="entry name" value="AAA+_ATPase"/>
</dbReference>
<dbReference type="CDD" id="cd03255">
    <property type="entry name" value="ABC_MJ0796_LolCDE_FtsE"/>
    <property type="match status" value="1"/>
</dbReference>
<dbReference type="InterPro" id="IPR017871">
    <property type="entry name" value="ABC_transporter-like_CS"/>
</dbReference>
<reference evidence="5" key="2">
    <citation type="journal article" date="2023" name="Curr. Microbiol.">
        <title>Granulicatella seriolae sp. nov., a Novel Facultative Anaerobe Isolated from Yellowtail Marine Fish.</title>
        <authorList>
            <person name="Lee M."/>
            <person name="Choi Y.J."/>
            <person name="Farooq A."/>
            <person name="Jeong J.B."/>
            <person name="Jung M.Y."/>
        </authorList>
    </citation>
    <scope>NUCLEOTIDE SEQUENCE</scope>
    <source>
        <strain evidence="5">S8</strain>
    </source>
</reference>
<dbReference type="Gene3D" id="3.40.50.300">
    <property type="entry name" value="P-loop containing nucleotide triphosphate hydrolases"/>
    <property type="match status" value="1"/>
</dbReference>
<dbReference type="InterPro" id="IPR017911">
    <property type="entry name" value="MacB-like_ATP-bd"/>
</dbReference>
<dbReference type="Proteomes" id="UP001059480">
    <property type="component" value="Unassembled WGS sequence"/>
</dbReference>